<dbReference type="GeneID" id="27709046"/>
<name>A0A0D2IUB6_9EURO</name>
<dbReference type="VEuPathDB" id="FungiDB:Z520_03300"/>
<reference evidence="2 3" key="1">
    <citation type="submission" date="2015-01" db="EMBL/GenBank/DDBJ databases">
        <title>The Genome Sequence of Fonsecaea multimorphosa CBS 102226.</title>
        <authorList>
            <consortium name="The Broad Institute Genomics Platform"/>
            <person name="Cuomo C."/>
            <person name="de Hoog S."/>
            <person name="Gorbushina A."/>
            <person name="Stielow B."/>
            <person name="Teixiera M."/>
            <person name="Abouelleil A."/>
            <person name="Chapman S.B."/>
            <person name="Priest M."/>
            <person name="Young S.K."/>
            <person name="Wortman J."/>
            <person name="Nusbaum C."/>
            <person name="Birren B."/>
        </authorList>
    </citation>
    <scope>NUCLEOTIDE SEQUENCE [LARGE SCALE GENOMIC DNA]</scope>
    <source>
        <strain evidence="2 3">CBS 102226</strain>
    </source>
</reference>
<proteinExistence type="predicted"/>
<organism evidence="2 3">
    <name type="scientific">Fonsecaea multimorphosa CBS 102226</name>
    <dbReference type="NCBI Taxonomy" id="1442371"/>
    <lineage>
        <taxon>Eukaryota</taxon>
        <taxon>Fungi</taxon>
        <taxon>Dikarya</taxon>
        <taxon>Ascomycota</taxon>
        <taxon>Pezizomycotina</taxon>
        <taxon>Eurotiomycetes</taxon>
        <taxon>Chaetothyriomycetidae</taxon>
        <taxon>Chaetothyriales</taxon>
        <taxon>Herpotrichiellaceae</taxon>
        <taxon>Fonsecaea</taxon>
    </lineage>
</organism>
<evidence type="ECO:0000313" key="3">
    <source>
        <dbReference type="Proteomes" id="UP000053411"/>
    </source>
</evidence>
<dbReference type="AlphaFoldDB" id="A0A0D2IUB6"/>
<protein>
    <submittedName>
        <fullName evidence="2">Uncharacterized protein</fullName>
    </submittedName>
</protein>
<feature type="compositionally biased region" description="Basic residues" evidence="1">
    <location>
        <begin position="36"/>
        <end position="45"/>
    </location>
</feature>
<keyword evidence="3" id="KW-1185">Reference proteome</keyword>
<accession>A0A0D2IUB6</accession>
<evidence type="ECO:0000256" key="1">
    <source>
        <dbReference type="SAM" id="MobiDB-lite"/>
    </source>
</evidence>
<dbReference type="EMBL" id="KN848066">
    <property type="protein sequence ID" value="KIY00637.1"/>
    <property type="molecule type" value="Genomic_DNA"/>
</dbReference>
<sequence>MAGSKDPSHEEKQVGYCEDIAEKSHATAIKNTISSRPKKPLKKVKAYFSPSTPKMGRTRQA</sequence>
<feature type="region of interest" description="Disordered" evidence="1">
    <location>
        <begin position="34"/>
        <end position="61"/>
    </location>
</feature>
<dbReference type="Proteomes" id="UP000053411">
    <property type="component" value="Unassembled WGS sequence"/>
</dbReference>
<evidence type="ECO:0000313" key="2">
    <source>
        <dbReference type="EMBL" id="KIY00637.1"/>
    </source>
</evidence>
<dbReference type="RefSeq" id="XP_016634759.1">
    <property type="nucleotide sequence ID" value="XM_016773813.1"/>
</dbReference>
<gene>
    <name evidence="2" type="ORF">Z520_03300</name>
</gene>